<dbReference type="Proteomes" id="UP000824259">
    <property type="component" value="Unassembled WGS sequence"/>
</dbReference>
<organism evidence="1 2">
    <name type="scientific">Candidatus Alistipes avicola</name>
    <dbReference type="NCBI Taxonomy" id="2838432"/>
    <lineage>
        <taxon>Bacteria</taxon>
        <taxon>Pseudomonadati</taxon>
        <taxon>Bacteroidota</taxon>
        <taxon>Bacteroidia</taxon>
        <taxon>Bacteroidales</taxon>
        <taxon>Rikenellaceae</taxon>
        <taxon>Alistipes</taxon>
    </lineage>
</organism>
<name>A0A9D2ICB9_9BACT</name>
<protein>
    <submittedName>
        <fullName evidence="1">Uncharacterized protein</fullName>
    </submittedName>
</protein>
<sequence length="176" mass="21025">MYAKKHQDMSVDNWVVKEINDWVNNKGRLPWYDAMMKYIKQYNEFDTLLSYFDFGETGKYSNIRKVCNNYNHANSFYYIAMNDNNIFNKHRIEELTRISDCVKDIFIFHFAYCIFLNPHYIMASDYTDALDCGASPEEGSERWVAPFVQEIFDKYVKTRCPELAVYITKNHAMQFD</sequence>
<dbReference type="AlphaFoldDB" id="A0A9D2ICB9"/>
<gene>
    <name evidence="1" type="ORF">H9779_00785</name>
</gene>
<comment type="caution">
    <text evidence="1">The sequence shown here is derived from an EMBL/GenBank/DDBJ whole genome shotgun (WGS) entry which is preliminary data.</text>
</comment>
<reference evidence="1" key="1">
    <citation type="journal article" date="2021" name="PeerJ">
        <title>Extensive microbial diversity within the chicken gut microbiome revealed by metagenomics and culture.</title>
        <authorList>
            <person name="Gilroy R."/>
            <person name="Ravi A."/>
            <person name="Getino M."/>
            <person name="Pursley I."/>
            <person name="Horton D.L."/>
            <person name="Alikhan N.F."/>
            <person name="Baker D."/>
            <person name="Gharbi K."/>
            <person name="Hall N."/>
            <person name="Watson M."/>
            <person name="Adriaenssens E.M."/>
            <person name="Foster-Nyarko E."/>
            <person name="Jarju S."/>
            <person name="Secka A."/>
            <person name="Antonio M."/>
            <person name="Oren A."/>
            <person name="Chaudhuri R.R."/>
            <person name="La Ragione R."/>
            <person name="Hildebrand F."/>
            <person name="Pallen M.J."/>
        </authorList>
    </citation>
    <scope>NUCLEOTIDE SEQUENCE</scope>
    <source>
        <strain evidence="1">CHK169-11906</strain>
    </source>
</reference>
<evidence type="ECO:0000313" key="2">
    <source>
        <dbReference type="Proteomes" id="UP000824259"/>
    </source>
</evidence>
<dbReference type="EMBL" id="DWYR01000003">
    <property type="protein sequence ID" value="HJA98126.1"/>
    <property type="molecule type" value="Genomic_DNA"/>
</dbReference>
<reference evidence="1" key="2">
    <citation type="submission" date="2021-04" db="EMBL/GenBank/DDBJ databases">
        <authorList>
            <person name="Gilroy R."/>
        </authorList>
    </citation>
    <scope>NUCLEOTIDE SEQUENCE</scope>
    <source>
        <strain evidence="1">CHK169-11906</strain>
    </source>
</reference>
<proteinExistence type="predicted"/>
<accession>A0A9D2ICB9</accession>
<evidence type="ECO:0000313" key="1">
    <source>
        <dbReference type="EMBL" id="HJA98126.1"/>
    </source>
</evidence>